<dbReference type="EMBL" id="LIUF01000001">
    <property type="protein sequence ID" value="KOX95066.1"/>
    <property type="molecule type" value="Genomic_DNA"/>
</dbReference>
<evidence type="ECO:0000313" key="3">
    <source>
        <dbReference type="Proteomes" id="UP000037729"/>
    </source>
</evidence>
<dbReference type="STRING" id="1705562.AMS69_04195"/>
<feature type="transmembrane region" description="Helical" evidence="1">
    <location>
        <begin position="10"/>
        <end position="28"/>
    </location>
</feature>
<proteinExistence type="predicted"/>
<evidence type="ECO:0000256" key="1">
    <source>
        <dbReference type="SAM" id="Phobius"/>
    </source>
</evidence>
<feature type="transmembrane region" description="Helical" evidence="1">
    <location>
        <begin position="34"/>
        <end position="57"/>
    </location>
</feature>
<reference evidence="2 3" key="1">
    <citation type="submission" date="2015-08" db="EMBL/GenBank/DDBJ databases">
        <title>Genomes of Isolates from Cabo Rojo, PR.</title>
        <authorList>
            <person name="Sanchez-Nieves R.L."/>
            <person name="Montalvo-Rodriguez R."/>
        </authorList>
    </citation>
    <scope>NUCLEOTIDE SEQUENCE [LARGE SCALE GENOMIC DNA]</scope>
    <source>
        <strain evidence="2 3">SL3</strain>
    </source>
</reference>
<feature type="transmembrane region" description="Helical" evidence="1">
    <location>
        <begin position="64"/>
        <end position="85"/>
    </location>
</feature>
<evidence type="ECO:0000313" key="2">
    <source>
        <dbReference type="EMBL" id="KOX95066.1"/>
    </source>
</evidence>
<dbReference type="AlphaFoldDB" id="A0A0N0BQ85"/>
<keyword evidence="1" id="KW-1133">Transmembrane helix</keyword>
<dbReference type="PATRIC" id="fig|1705562.3.peg.1812"/>
<feature type="transmembrane region" description="Helical" evidence="1">
    <location>
        <begin position="91"/>
        <end position="110"/>
    </location>
</feature>
<evidence type="ECO:0008006" key="4">
    <source>
        <dbReference type="Google" id="ProtNLM"/>
    </source>
</evidence>
<keyword evidence="1" id="KW-0812">Transmembrane</keyword>
<sequence length="279" mass="29475">MRFAIDSGKLLYALGVLFAAAALLYFVRDVVFDLSITVKAALLLLAFIALFVAGVALERDVLDVVAFALSGVTYVVFVGYVVVRYSPGETGTFLLLAMSAGLFVGLGYALRAGIPTPSRRTAAAALGGLLIVSAGLVGADALSGGVTYDVQTNESVTVSIPETEHTPNRYPYVEGEIGAVTVSNPSPFLRALDLPSLSGCLVGPTEHPDETVFINTDIQWDEDTIGASTTKSYAVRAELPIDPNRTESKTYAIEQGLDCSTERSEPTLVVQVGESDTID</sequence>
<name>A0A0N0BQ85_9EURY</name>
<accession>A0A0N0BQ85</accession>
<dbReference type="OrthoDB" id="236970at2157"/>
<keyword evidence="3" id="KW-1185">Reference proteome</keyword>
<dbReference type="Proteomes" id="UP000037729">
    <property type="component" value="Unassembled WGS sequence"/>
</dbReference>
<organism evidence="2 3">
    <name type="scientific">Haloarcula rubripromontorii</name>
    <dbReference type="NCBI Taxonomy" id="1705562"/>
    <lineage>
        <taxon>Archaea</taxon>
        <taxon>Methanobacteriati</taxon>
        <taxon>Methanobacteriota</taxon>
        <taxon>Stenosarchaea group</taxon>
        <taxon>Halobacteria</taxon>
        <taxon>Halobacteriales</taxon>
        <taxon>Haloarculaceae</taxon>
        <taxon>Haloarcula</taxon>
    </lineage>
</organism>
<protein>
    <recommendedName>
        <fullName evidence="4">DUF1109 domain-containing protein</fullName>
    </recommendedName>
</protein>
<comment type="caution">
    <text evidence="2">The sequence shown here is derived from an EMBL/GenBank/DDBJ whole genome shotgun (WGS) entry which is preliminary data.</text>
</comment>
<keyword evidence="1" id="KW-0472">Membrane</keyword>
<dbReference type="RefSeq" id="WP_053966824.1">
    <property type="nucleotide sequence ID" value="NZ_LIUF01000001.1"/>
</dbReference>
<feature type="transmembrane region" description="Helical" evidence="1">
    <location>
        <begin position="122"/>
        <end position="142"/>
    </location>
</feature>
<gene>
    <name evidence="2" type="ORF">AMS69_04195</name>
</gene>